<evidence type="ECO:0000256" key="4">
    <source>
        <dbReference type="ARBA" id="ARBA00023163"/>
    </source>
</evidence>
<accession>A0A329LZJ0</accession>
<reference evidence="6 7" key="1">
    <citation type="journal article" date="2009" name="Int. J. Syst. Evol. Microbiol.">
        <title>Paenibacillus contaminans sp. nov., isolated from a contaminated laboratory plate.</title>
        <authorList>
            <person name="Chou J.H."/>
            <person name="Lee J.H."/>
            <person name="Lin M.C."/>
            <person name="Chang P.S."/>
            <person name="Arun A.B."/>
            <person name="Young C.C."/>
            <person name="Chen W.M."/>
        </authorList>
    </citation>
    <scope>NUCLEOTIDE SEQUENCE [LARGE SCALE GENOMIC DNA]</scope>
    <source>
        <strain evidence="6 7">CKOBP-6</strain>
    </source>
</reference>
<evidence type="ECO:0000256" key="1">
    <source>
        <dbReference type="ARBA" id="ARBA00022491"/>
    </source>
</evidence>
<dbReference type="Gene3D" id="3.40.50.2300">
    <property type="match status" value="2"/>
</dbReference>
<organism evidence="6 7">
    <name type="scientific">Paenibacillus contaminans</name>
    <dbReference type="NCBI Taxonomy" id="450362"/>
    <lineage>
        <taxon>Bacteria</taxon>
        <taxon>Bacillati</taxon>
        <taxon>Bacillota</taxon>
        <taxon>Bacilli</taxon>
        <taxon>Bacillales</taxon>
        <taxon>Paenibacillaceae</taxon>
        <taxon>Paenibacillus</taxon>
    </lineage>
</organism>
<keyword evidence="2" id="KW-0805">Transcription regulation</keyword>
<dbReference type="Proteomes" id="UP000250369">
    <property type="component" value="Unassembled WGS sequence"/>
</dbReference>
<proteinExistence type="predicted"/>
<sequence>MERDRWTGMVTKKEIAEYLGISRTAVSFVLNNVQNNKISDETRERVLKAAKELGYKSNEAPKNICYILCNRELKDSRYSLLMEDLEDIVSGIGYNLMFMSIKSPSLIGKLENFLERNEADGLVVTGLLDDTIVNALERSGIPYVLYGVIENEKANIVTPDSERIAKDAVQYLIDKGHSKIALFSGRLDLLIHRQLLEGYKKALEENGLPFDKLLVQVVNQDGGYEMAGRMKLLDIEYTAAFCVENVVQFGVLQGLREYGLEAPKDISLLGYGFTELVKLSKPHLSSIYFDRGEVAKLIVNRLQQLIADRNTPPQKIVLDCIRFYPGDTAGAVPNTEVQT</sequence>
<evidence type="ECO:0000256" key="3">
    <source>
        <dbReference type="ARBA" id="ARBA00023125"/>
    </source>
</evidence>
<evidence type="ECO:0000313" key="6">
    <source>
        <dbReference type="EMBL" id="RAV13299.1"/>
    </source>
</evidence>
<dbReference type="InterPro" id="IPR046335">
    <property type="entry name" value="LacI/GalR-like_sensor"/>
</dbReference>
<keyword evidence="3" id="KW-0238">DNA-binding</keyword>
<evidence type="ECO:0000313" key="7">
    <source>
        <dbReference type="Proteomes" id="UP000250369"/>
    </source>
</evidence>
<evidence type="ECO:0000259" key="5">
    <source>
        <dbReference type="PROSITE" id="PS50932"/>
    </source>
</evidence>
<dbReference type="Pfam" id="PF00356">
    <property type="entry name" value="LacI"/>
    <property type="match status" value="1"/>
</dbReference>
<protein>
    <recommendedName>
        <fullName evidence="5">HTH lacI-type domain-containing protein</fullName>
    </recommendedName>
</protein>
<dbReference type="EMBL" id="QMFB01000030">
    <property type="protein sequence ID" value="RAV13299.1"/>
    <property type="molecule type" value="Genomic_DNA"/>
</dbReference>
<dbReference type="AlphaFoldDB" id="A0A329LZJ0"/>
<evidence type="ECO:0000256" key="2">
    <source>
        <dbReference type="ARBA" id="ARBA00023015"/>
    </source>
</evidence>
<dbReference type="GO" id="GO:0000976">
    <property type="term" value="F:transcription cis-regulatory region binding"/>
    <property type="evidence" value="ECO:0007669"/>
    <property type="project" value="TreeGrafter"/>
</dbReference>
<gene>
    <name evidence="6" type="ORF">DQG23_33365</name>
</gene>
<keyword evidence="7" id="KW-1185">Reference proteome</keyword>
<name>A0A329LZJ0_9BACL</name>
<dbReference type="InterPro" id="IPR000843">
    <property type="entry name" value="HTH_LacI"/>
</dbReference>
<comment type="caution">
    <text evidence="6">The sequence shown here is derived from an EMBL/GenBank/DDBJ whole genome shotgun (WGS) entry which is preliminary data.</text>
</comment>
<dbReference type="GO" id="GO:0003700">
    <property type="term" value="F:DNA-binding transcription factor activity"/>
    <property type="evidence" value="ECO:0007669"/>
    <property type="project" value="TreeGrafter"/>
</dbReference>
<dbReference type="PROSITE" id="PS50932">
    <property type="entry name" value="HTH_LACI_2"/>
    <property type="match status" value="1"/>
</dbReference>
<keyword evidence="1" id="KW-0678">Repressor</keyword>
<dbReference type="SMART" id="SM00354">
    <property type="entry name" value="HTH_LACI"/>
    <property type="match status" value="1"/>
</dbReference>
<feature type="domain" description="HTH lacI-type" evidence="5">
    <location>
        <begin position="10"/>
        <end position="63"/>
    </location>
</feature>
<dbReference type="SUPFAM" id="SSF47413">
    <property type="entry name" value="lambda repressor-like DNA-binding domains"/>
    <property type="match status" value="1"/>
</dbReference>
<dbReference type="SUPFAM" id="SSF53822">
    <property type="entry name" value="Periplasmic binding protein-like I"/>
    <property type="match status" value="1"/>
</dbReference>
<dbReference type="Gene3D" id="1.10.260.40">
    <property type="entry name" value="lambda repressor-like DNA-binding domains"/>
    <property type="match status" value="1"/>
</dbReference>
<dbReference type="CDD" id="cd01392">
    <property type="entry name" value="HTH_LacI"/>
    <property type="match status" value="1"/>
</dbReference>
<dbReference type="InterPro" id="IPR028082">
    <property type="entry name" value="Peripla_BP_I"/>
</dbReference>
<dbReference type="PANTHER" id="PTHR30146:SF148">
    <property type="entry name" value="HTH-TYPE TRANSCRIPTIONAL REPRESSOR PURR-RELATED"/>
    <property type="match status" value="1"/>
</dbReference>
<dbReference type="InterPro" id="IPR010982">
    <property type="entry name" value="Lambda_DNA-bd_dom_sf"/>
</dbReference>
<dbReference type="Pfam" id="PF13377">
    <property type="entry name" value="Peripla_BP_3"/>
    <property type="match status" value="1"/>
</dbReference>
<keyword evidence="4" id="KW-0804">Transcription</keyword>
<dbReference type="PANTHER" id="PTHR30146">
    <property type="entry name" value="LACI-RELATED TRANSCRIPTIONAL REPRESSOR"/>
    <property type="match status" value="1"/>
</dbReference>
<dbReference type="CDD" id="cd06267">
    <property type="entry name" value="PBP1_LacI_sugar_binding-like"/>
    <property type="match status" value="1"/>
</dbReference>